<name>A0A7H9DX98_9FLAO</name>
<dbReference type="AlphaFoldDB" id="A0A7H9DX98"/>
<evidence type="ECO:0000313" key="1">
    <source>
        <dbReference type="EMBL" id="QLL59695.1"/>
    </source>
</evidence>
<evidence type="ECO:0000313" key="2">
    <source>
        <dbReference type="Proteomes" id="UP000510643"/>
    </source>
</evidence>
<dbReference type="KEGG" id="efal:FH779_17090"/>
<proteinExistence type="predicted"/>
<dbReference type="PROSITE" id="PS51257">
    <property type="entry name" value="PROKAR_LIPOPROTEIN"/>
    <property type="match status" value="1"/>
</dbReference>
<dbReference type="Proteomes" id="UP000510643">
    <property type="component" value="Chromosome"/>
</dbReference>
<dbReference type="EMBL" id="CP040908">
    <property type="protein sequence ID" value="QLL59695.1"/>
    <property type="molecule type" value="Genomic_DNA"/>
</dbReference>
<organism evidence="1 2">
    <name type="scientific">Empedobacter falsenii</name>
    <dbReference type="NCBI Taxonomy" id="343874"/>
    <lineage>
        <taxon>Bacteria</taxon>
        <taxon>Pseudomonadati</taxon>
        <taxon>Bacteroidota</taxon>
        <taxon>Flavobacteriia</taxon>
        <taxon>Flavobacteriales</taxon>
        <taxon>Weeksellaceae</taxon>
        <taxon>Empedobacter</taxon>
    </lineage>
</organism>
<dbReference type="GeneID" id="78403206"/>
<keyword evidence="2" id="KW-1185">Reference proteome</keyword>
<accession>A0A7H9DX98</accession>
<protein>
    <submittedName>
        <fullName evidence="1">Uncharacterized protein</fullName>
    </submittedName>
</protein>
<dbReference type="RefSeq" id="WP_038336030.1">
    <property type="nucleotide sequence ID" value="NZ_CP040908.1"/>
</dbReference>
<sequence>MKKFLLSTLLISSFLTLSSCGDKKGGRNDLSEKEEVEKDSTKGVVVTLEGVFPTNDVYQLFYSTTDQYDEKKSLHVPVYGQQVLQKVVFKIPEGEKPLYIRVDMGSNPAQTIATIKEVKFSYNENDFKVDNKDVIGKFFVNNPSIEYNPVTLSLNLKADQNNVYDPFMISNDELKKSLNKLYSSNSAK</sequence>
<reference evidence="1 2" key="1">
    <citation type="submission" date="2019-06" db="EMBL/GenBank/DDBJ databases">
        <title>Emergence of pandrug resistant Empedobacter falsenii in China.</title>
        <authorList>
            <person name="Dong N."/>
            <person name="Chen S."/>
            <person name="Zhang R."/>
        </authorList>
    </citation>
    <scope>NUCLEOTIDE SEQUENCE [LARGE SCALE GENOMIC DNA]</scope>
    <source>
        <strain evidence="1 2">1681-1</strain>
    </source>
</reference>
<gene>
    <name evidence="1" type="ORF">FH779_17090</name>
</gene>